<dbReference type="Pfam" id="PF14322">
    <property type="entry name" value="SusD-like_3"/>
    <property type="match status" value="1"/>
</dbReference>
<reference evidence="8 9" key="1">
    <citation type="submission" date="2020-08" db="EMBL/GenBank/DDBJ databases">
        <title>Genomic Encyclopedia of Type Strains, Phase IV (KMG-IV): sequencing the most valuable type-strain genomes for metagenomic binning, comparative biology and taxonomic classification.</title>
        <authorList>
            <person name="Goeker M."/>
        </authorList>
    </citation>
    <scope>NUCLEOTIDE SEQUENCE [LARGE SCALE GENOMIC DNA]</scope>
    <source>
        <strain evidence="8 9">DSM 22548</strain>
    </source>
</reference>
<evidence type="ECO:0000256" key="1">
    <source>
        <dbReference type="ARBA" id="ARBA00004442"/>
    </source>
</evidence>
<feature type="domain" description="RagB/SusD" evidence="6">
    <location>
        <begin position="329"/>
        <end position="655"/>
    </location>
</feature>
<dbReference type="InterPro" id="IPR033985">
    <property type="entry name" value="SusD-like_N"/>
</dbReference>
<evidence type="ECO:0000256" key="3">
    <source>
        <dbReference type="ARBA" id="ARBA00022729"/>
    </source>
</evidence>
<evidence type="ECO:0008006" key="10">
    <source>
        <dbReference type="Google" id="ProtNLM"/>
    </source>
</evidence>
<dbReference type="InterPro" id="IPR012944">
    <property type="entry name" value="SusD_RagB_dom"/>
</dbReference>
<comment type="caution">
    <text evidence="8">The sequence shown here is derived from an EMBL/GenBank/DDBJ whole genome shotgun (WGS) entry which is preliminary data.</text>
</comment>
<evidence type="ECO:0000259" key="6">
    <source>
        <dbReference type="Pfam" id="PF07980"/>
    </source>
</evidence>
<dbReference type="EMBL" id="JACICA010000002">
    <property type="protein sequence ID" value="MBB3702058.1"/>
    <property type="molecule type" value="Genomic_DNA"/>
</dbReference>
<dbReference type="InterPro" id="IPR011990">
    <property type="entry name" value="TPR-like_helical_dom_sf"/>
</dbReference>
<evidence type="ECO:0000259" key="7">
    <source>
        <dbReference type="Pfam" id="PF14322"/>
    </source>
</evidence>
<name>A0A7W5UIK3_9BACT</name>
<dbReference type="PROSITE" id="PS51257">
    <property type="entry name" value="PROKAR_LIPOPROTEIN"/>
    <property type="match status" value="1"/>
</dbReference>
<evidence type="ECO:0000256" key="5">
    <source>
        <dbReference type="ARBA" id="ARBA00023237"/>
    </source>
</evidence>
<evidence type="ECO:0000256" key="2">
    <source>
        <dbReference type="ARBA" id="ARBA00006275"/>
    </source>
</evidence>
<sequence length="667" mass="75345">MKLKYFSLLLCGALTLTSCNDFLDREPEDSLTPGKYFTAEADLAAYSINLYNFNSIQPGSYGIGTFADDNGTDNQVNAGGSNLWIPGQYKVGSSNPWNFTQVRHCNYFFEKVLPKYEAGKIQGNADNIKHYIGEMYLLRAYAYFNLLKNIGDCPIITTALPDEESVLLKASHRDPRNKVARFILEDLDKAISLLKEVSPDEKKERISRDVAYLLRSRVALYEGTFEKYHAGTAFVPGGKDWPGDAKDAADYDNATEVKYFLGEAMKSAKMLGDKMVNQLAENKNTPEGMDAKYESINPYYTMFCDVDMSTYPEVLMWREYSVAKGTGHNTQQYFQKNGCNTGWTRGLINSFVMENGYPIYAAASGYNTAQEQNGISATLANRDSRIRIFTKGDNSVESYFDDGTTARVQLGNSIFEEIEKRAVTGYMIKKGKHYNPKMYLTHFHSVNGSLLFRGVEALLNYIEASYELNGTIDATADSYWKAIRRRAKINDNYSITIAATDMSEEAKGDFAAYSHGKLIEPTLYNIRRERRNELIGEGFRWADLQRWRACDQVKNYQIEGFRYWGTVYQGAFLDKDGNDKAVVDLSGEKGNMSAQTLSDYIRPYQIKPESHNLLYNGLNFTPAHYLMPLPQSVFRKTATDKKDLKTSVVYQNPGWPMIDGNGAGTIE</sequence>
<proteinExistence type="inferred from homology"/>
<gene>
    <name evidence="8" type="ORF">FHS60_000511</name>
</gene>
<dbReference type="GO" id="GO:0009279">
    <property type="term" value="C:cell outer membrane"/>
    <property type="evidence" value="ECO:0007669"/>
    <property type="project" value="UniProtKB-SubCell"/>
</dbReference>
<comment type="subcellular location">
    <subcellularLocation>
        <location evidence="1">Cell outer membrane</location>
    </subcellularLocation>
</comment>
<organism evidence="8 9">
    <name type="scientific">Alloprevotella rava</name>
    <dbReference type="NCBI Taxonomy" id="671218"/>
    <lineage>
        <taxon>Bacteria</taxon>
        <taxon>Pseudomonadati</taxon>
        <taxon>Bacteroidota</taxon>
        <taxon>Bacteroidia</taxon>
        <taxon>Bacteroidales</taxon>
        <taxon>Prevotellaceae</taxon>
        <taxon>Alloprevotella</taxon>
    </lineage>
</organism>
<keyword evidence="5" id="KW-0998">Cell outer membrane</keyword>
<dbReference type="Gene3D" id="1.25.40.390">
    <property type="match status" value="1"/>
</dbReference>
<dbReference type="RefSeq" id="WP_183694484.1">
    <property type="nucleotide sequence ID" value="NZ_JACICA010000002.1"/>
</dbReference>
<accession>A0A7W5UIK3</accession>
<keyword evidence="4" id="KW-0472">Membrane</keyword>
<dbReference type="Pfam" id="PF07980">
    <property type="entry name" value="SusD_RagB"/>
    <property type="match status" value="1"/>
</dbReference>
<keyword evidence="3" id="KW-0732">Signal</keyword>
<evidence type="ECO:0000313" key="9">
    <source>
        <dbReference type="Proteomes" id="UP000541425"/>
    </source>
</evidence>
<comment type="similarity">
    <text evidence="2">Belongs to the SusD family.</text>
</comment>
<protein>
    <recommendedName>
        <fullName evidence="10">RagB/SusD family nutrient uptake outer membrane protein</fullName>
    </recommendedName>
</protein>
<dbReference type="SUPFAM" id="SSF48452">
    <property type="entry name" value="TPR-like"/>
    <property type="match status" value="1"/>
</dbReference>
<dbReference type="Proteomes" id="UP000541425">
    <property type="component" value="Unassembled WGS sequence"/>
</dbReference>
<feature type="domain" description="SusD-like N-terminal" evidence="7">
    <location>
        <begin position="21"/>
        <end position="220"/>
    </location>
</feature>
<evidence type="ECO:0000313" key="8">
    <source>
        <dbReference type="EMBL" id="MBB3702058.1"/>
    </source>
</evidence>
<dbReference type="AlphaFoldDB" id="A0A7W5UIK3"/>
<evidence type="ECO:0000256" key="4">
    <source>
        <dbReference type="ARBA" id="ARBA00023136"/>
    </source>
</evidence>